<proteinExistence type="predicted"/>
<dbReference type="Pfam" id="PF00400">
    <property type="entry name" value="WD40"/>
    <property type="match status" value="5"/>
</dbReference>
<accession>A0A7S2TJD6</accession>
<dbReference type="GO" id="GO:0003729">
    <property type="term" value="F:mRNA binding"/>
    <property type="evidence" value="ECO:0007669"/>
    <property type="project" value="TreeGrafter"/>
</dbReference>
<gene>
    <name evidence="11" type="ORF">LSP00402_LOCUS4801</name>
</gene>
<evidence type="ECO:0000256" key="8">
    <source>
        <dbReference type="ARBA" id="ARBA00068146"/>
    </source>
</evidence>
<dbReference type="GO" id="GO:0071013">
    <property type="term" value="C:catalytic step 2 spliceosome"/>
    <property type="evidence" value="ECO:0007669"/>
    <property type="project" value="InterPro"/>
</dbReference>
<dbReference type="CDD" id="cd00200">
    <property type="entry name" value="WD40"/>
    <property type="match status" value="1"/>
</dbReference>
<dbReference type="SUPFAM" id="SSF50978">
    <property type="entry name" value="WD40 repeat-like"/>
    <property type="match status" value="1"/>
</dbReference>
<organism evidence="11">
    <name type="scientific">Lotharella oceanica</name>
    <dbReference type="NCBI Taxonomy" id="641309"/>
    <lineage>
        <taxon>Eukaryota</taxon>
        <taxon>Sar</taxon>
        <taxon>Rhizaria</taxon>
        <taxon>Cercozoa</taxon>
        <taxon>Chlorarachniophyceae</taxon>
        <taxon>Lotharella</taxon>
    </lineage>
</organism>
<dbReference type="PROSITE" id="PS50082">
    <property type="entry name" value="WD_REPEATS_2"/>
    <property type="match status" value="4"/>
</dbReference>
<dbReference type="InterPro" id="IPR032847">
    <property type="entry name" value="PRPF17"/>
</dbReference>
<keyword evidence="6" id="KW-0508">mRNA splicing</keyword>
<keyword evidence="5" id="KW-0677">Repeat</keyword>
<dbReference type="InterPro" id="IPR036322">
    <property type="entry name" value="WD40_repeat_dom_sf"/>
</dbReference>
<evidence type="ECO:0000256" key="6">
    <source>
        <dbReference type="ARBA" id="ARBA00023187"/>
    </source>
</evidence>
<feature type="region of interest" description="Disordered" evidence="10">
    <location>
        <begin position="1"/>
        <end position="50"/>
    </location>
</feature>
<feature type="repeat" description="WD" evidence="9">
    <location>
        <begin position="308"/>
        <end position="349"/>
    </location>
</feature>
<keyword evidence="3" id="KW-0507">mRNA processing</keyword>
<evidence type="ECO:0000256" key="3">
    <source>
        <dbReference type="ARBA" id="ARBA00022664"/>
    </source>
</evidence>
<evidence type="ECO:0000256" key="4">
    <source>
        <dbReference type="ARBA" id="ARBA00022728"/>
    </source>
</evidence>
<evidence type="ECO:0000256" key="2">
    <source>
        <dbReference type="ARBA" id="ARBA00022574"/>
    </source>
</evidence>
<protein>
    <recommendedName>
        <fullName evidence="8">Pre-mRNA-processing factor 17</fullName>
    </recommendedName>
</protein>
<dbReference type="PANTHER" id="PTHR43979">
    <property type="entry name" value="PRE-MRNA-PROCESSING FACTOR 17"/>
    <property type="match status" value="1"/>
</dbReference>
<dbReference type="AlphaFoldDB" id="A0A7S2TJD6"/>
<evidence type="ECO:0000256" key="1">
    <source>
        <dbReference type="ARBA" id="ARBA00004123"/>
    </source>
</evidence>
<evidence type="ECO:0000256" key="10">
    <source>
        <dbReference type="SAM" id="MobiDB-lite"/>
    </source>
</evidence>
<feature type="repeat" description="WD" evidence="9">
    <location>
        <begin position="264"/>
        <end position="306"/>
    </location>
</feature>
<feature type="repeat" description="WD" evidence="9">
    <location>
        <begin position="394"/>
        <end position="426"/>
    </location>
</feature>
<dbReference type="PANTHER" id="PTHR43979:SF1">
    <property type="entry name" value="PRE-MRNA-PROCESSING FACTOR 17"/>
    <property type="match status" value="1"/>
</dbReference>
<evidence type="ECO:0000256" key="9">
    <source>
        <dbReference type="PROSITE-ProRule" id="PRU00221"/>
    </source>
</evidence>
<feature type="repeat" description="WD" evidence="9">
    <location>
        <begin position="526"/>
        <end position="559"/>
    </location>
</feature>
<evidence type="ECO:0000256" key="5">
    <source>
        <dbReference type="ARBA" id="ARBA00022737"/>
    </source>
</evidence>
<keyword evidence="2 9" id="KW-0853">WD repeat</keyword>
<dbReference type="InterPro" id="IPR020472">
    <property type="entry name" value="WD40_PAC1"/>
</dbReference>
<dbReference type="GO" id="GO:0000398">
    <property type="term" value="P:mRNA splicing, via spliceosome"/>
    <property type="evidence" value="ECO:0007669"/>
    <property type="project" value="InterPro"/>
</dbReference>
<dbReference type="PRINTS" id="PR00320">
    <property type="entry name" value="GPROTEINBRPT"/>
</dbReference>
<keyword evidence="4" id="KW-0747">Spliceosome</keyword>
<reference evidence="11" key="1">
    <citation type="submission" date="2021-01" db="EMBL/GenBank/DDBJ databases">
        <authorList>
            <person name="Corre E."/>
            <person name="Pelletier E."/>
            <person name="Niang G."/>
            <person name="Scheremetjew M."/>
            <person name="Finn R."/>
            <person name="Kale V."/>
            <person name="Holt S."/>
            <person name="Cochrane G."/>
            <person name="Meng A."/>
            <person name="Brown T."/>
            <person name="Cohen L."/>
        </authorList>
    </citation>
    <scope>NUCLEOTIDE SEQUENCE</scope>
    <source>
        <strain evidence="11">CCMP622</strain>
    </source>
</reference>
<dbReference type="EMBL" id="HBHP01007719">
    <property type="protein sequence ID" value="CAD9753660.1"/>
    <property type="molecule type" value="Transcribed_RNA"/>
</dbReference>
<feature type="region of interest" description="Disordered" evidence="10">
    <location>
        <begin position="151"/>
        <end position="177"/>
    </location>
</feature>
<dbReference type="InterPro" id="IPR015943">
    <property type="entry name" value="WD40/YVTN_repeat-like_dom_sf"/>
</dbReference>
<evidence type="ECO:0000256" key="7">
    <source>
        <dbReference type="ARBA" id="ARBA00023242"/>
    </source>
</evidence>
<dbReference type="PROSITE" id="PS50294">
    <property type="entry name" value="WD_REPEATS_REGION"/>
    <property type="match status" value="4"/>
</dbReference>
<dbReference type="Gene3D" id="2.130.10.10">
    <property type="entry name" value="YVTN repeat-like/Quinoprotein amine dehydrogenase"/>
    <property type="match status" value="1"/>
</dbReference>
<comment type="subcellular location">
    <subcellularLocation>
        <location evidence="1">Nucleus</location>
    </subcellularLocation>
</comment>
<name>A0A7S2TJD6_9EUKA</name>
<keyword evidence="7" id="KW-0539">Nucleus</keyword>
<evidence type="ECO:0000313" key="11">
    <source>
        <dbReference type="EMBL" id="CAD9753660.1"/>
    </source>
</evidence>
<dbReference type="FunFam" id="2.130.10.10:FF:000034">
    <property type="entry name" value="Pre-mRNA-processing factor 17, putative"/>
    <property type="match status" value="1"/>
</dbReference>
<sequence>MDLLAAYDDSDEEQHGTKKARSTDAQTNGGGEGDGEGDEGGADIPQPSGSSVVIQDLAPAVDLSLESNPYYVKTDTKVVYHNPRVEDLWKPVAGPKHPDDINPLGVANNTYLGHIEKCAMNEFVFAEQFHTFNNFGYAVNPSDQTAGNTMVGDVGRHKKNKGKTVFGGSNGSKKKRKRIDPLEWKKHVEVPELTEEQKAEIAADKTKMRGHRKAIESAAETTEFHGKVFRDYQDRTYMHVPHELKSGPPPDHKCYIPKKCIHTWGGHTKAVHRIEFFPKSGHLLLSGSMDHTVKLWAVTGQKRLLRTYKGHMGGVRDINFNHDGTKFMTASYDRYVKMWDTEYGKCISRHTSKRIPFCVRIHPSAEKQYECLVGQGDKLIVQWDTRADEITQKYDEHLASVNTVTFCDEGRRFISTSDDKKVFIWEYGIPVVMKHISEPDMNSMPAVAVHPNGKWWIGQSLDNTIRVYTCGNRFKENMRKVFRGHLNAGYACQLGFSPDGRFVLSGDGRGRAVFWDWKTSRVFKKLQAHDKVCIGATWHPVLPSRVATCSWDGTIKYWD</sequence>
<dbReference type="SMART" id="SM00320">
    <property type="entry name" value="WD40"/>
    <property type="match status" value="7"/>
</dbReference>
<dbReference type="InterPro" id="IPR001680">
    <property type="entry name" value="WD40_rpt"/>
</dbReference>